<dbReference type="AlphaFoldDB" id="A0A392MNJ7"/>
<reference evidence="1 2" key="1">
    <citation type="journal article" date="2018" name="Front. Plant Sci.">
        <title>Red Clover (Trifolium pratense) and Zigzag Clover (T. medium) - A Picture of Genomic Similarities and Differences.</title>
        <authorList>
            <person name="Dluhosova J."/>
            <person name="Istvanek J."/>
            <person name="Nedelnik J."/>
            <person name="Repkova J."/>
        </authorList>
    </citation>
    <scope>NUCLEOTIDE SEQUENCE [LARGE SCALE GENOMIC DNA]</scope>
    <source>
        <strain evidence="2">cv. 10/8</strain>
        <tissue evidence="1">Leaf</tissue>
    </source>
</reference>
<keyword evidence="2" id="KW-1185">Reference proteome</keyword>
<dbReference type="EMBL" id="LXQA010014628">
    <property type="protein sequence ID" value="MCH88675.1"/>
    <property type="molecule type" value="Genomic_DNA"/>
</dbReference>
<evidence type="ECO:0000313" key="2">
    <source>
        <dbReference type="Proteomes" id="UP000265520"/>
    </source>
</evidence>
<accession>A0A392MNJ7</accession>
<gene>
    <name evidence="1" type="ORF">A2U01_0009566</name>
</gene>
<sequence length="107" mass="12069">MLRSEAVLASSASELFVALARDSCALHLWLEKGNGLFEKCCSQLLDIKYRHFEELECFCYVISCCRQGCISQGLVRMLGSEAFSTSRAFELLVTLARDPLVAYHRLE</sequence>
<dbReference type="Proteomes" id="UP000265520">
    <property type="component" value="Unassembled WGS sequence"/>
</dbReference>
<name>A0A392MNJ7_9FABA</name>
<organism evidence="1 2">
    <name type="scientific">Trifolium medium</name>
    <dbReference type="NCBI Taxonomy" id="97028"/>
    <lineage>
        <taxon>Eukaryota</taxon>
        <taxon>Viridiplantae</taxon>
        <taxon>Streptophyta</taxon>
        <taxon>Embryophyta</taxon>
        <taxon>Tracheophyta</taxon>
        <taxon>Spermatophyta</taxon>
        <taxon>Magnoliopsida</taxon>
        <taxon>eudicotyledons</taxon>
        <taxon>Gunneridae</taxon>
        <taxon>Pentapetalae</taxon>
        <taxon>rosids</taxon>
        <taxon>fabids</taxon>
        <taxon>Fabales</taxon>
        <taxon>Fabaceae</taxon>
        <taxon>Papilionoideae</taxon>
        <taxon>50 kb inversion clade</taxon>
        <taxon>NPAAA clade</taxon>
        <taxon>Hologalegina</taxon>
        <taxon>IRL clade</taxon>
        <taxon>Trifolieae</taxon>
        <taxon>Trifolium</taxon>
    </lineage>
</organism>
<proteinExistence type="predicted"/>
<evidence type="ECO:0000313" key="1">
    <source>
        <dbReference type="EMBL" id="MCH88675.1"/>
    </source>
</evidence>
<comment type="caution">
    <text evidence="1">The sequence shown here is derived from an EMBL/GenBank/DDBJ whole genome shotgun (WGS) entry which is preliminary data.</text>
</comment>
<protein>
    <submittedName>
        <fullName evidence="1">Uncharacterized protein</fullName>
    </submittedName>
</protein>